<dbReference type="SMART" id="SM00868">
    <property type="entry name" value="zf-AD"/>
    <property type="match status" value="1"/>
</dbReference>
<dbReference type="GO" id="GO:0005634">
    <property type="term" value="C:nucleus"/>
    <property type="evidence" value="ECO:0007669"/>
    <property type="project" value="InterPro"/>
</dbReference>
<keyword evidence="5" id="KW-1185">Reference proteome</keyword>
<evidence type="ECO:0000313" key="4">
    <source>
        <dbReference type="EMBL" id="CAB3262341.1"/>
    </source>
</evidence>
<keyword evidence="1" id="KW-0479">Metal-binding</keyword>
<dbReference type="AlphaFoldDB" id="A0A8S1BQP5"/>
<feature type="compositionally biased region" description="Basic residues" evidence="2">
    <location>
        <begin position="438"/>
        <end position="452"/>
    </location>
</feature>
<feature type="compositionally biased region" description="Basic and acidic residues" evidence="2">
    <location>
        <begin position="453"/>
        <end position="468"/>
    </location>
</feature>
<comment type="caution">
    <text evidence="4">The sequence shown here is derived from an EMBL/GenBank/DDBJ whole genome shotgun (WGS) entry which is preliminary data.</text>
</comment>
<dbReference type="InterPro" id="IPR012934">
    <property type="entry name" value="Znf_AD"/>
</dbReference>
<evidence type="ECO:0000256" key="1">
    <source>
        <dbReference type="PROSITE-ProRule" id="PRU00042"/>
    </source>
</evidence>
<evidence type="ECO:0000259" key="3">
    <source>
        <dbReference type="PROSITE" id="PS50157"/>
    </source>
</evidence>
<proteinExistence type="predicted"/>
<organism evidence="4 5">
    <name type="scientific">Arctia plantaginis</name>
    <name type="common">Wood tiger moth</name>
    <name type="synonym">Phalaena plantaginis</name>
    <dbReference type="NCBI Taxonomy" id="874455"/>
    <lineage>
        <taxon>Eukaryota</taxon>
        <taxon>Metazoa</taxon>
        <taxon>Ecdysozoa</taxon>
        <taxon>Arthropoda</taxon>
        <taxon>Hexapoda</taxon>
        <taxon>Insecta</taxon>
        <taxon>Pterygota</taxon>
        <taxon>Neoptera</taxon>
        <taxon>Endopterygota</taxon>
        <taxon>Lepidoptera</taxon>
        <taxon>Glossata</taxon>
        <taxon>Ditrysia</taxon>
        <taxon>Noctuoidea</taxon>
        <taxon>Erebidae</taxon>
        <taxon>Arctiinae</taxon>
        <taxon>Arctia</taxon>
    </lineage>
</organism>
<keyword evidence="1" id="KW-0863">Zinc-finger</keyword>
<sequence length="468" mass="53638">MNEKPFCRCCLSIECFKNVSDEYVVGDRKEIYGKMLLNTFNINVLNSSYNFSLICENCIIKLRNATEFKVQVLKAQENIFKEWNGTLKHNGSLKIELNDSDDCGEKVNENFNNSDFILDDETPRPSDQLFTIKLEPNSDEATNESDKNKTVNVLKNVPDVSNIKQRVLRSKLTKTGEKTLNSVTRAKNVKKVNAAKKLTKAFKTTVASTEDRSYESPPITQPEIKARENTLKLIQNSNLCLFRSLKTKFGCFMCKASFVEAANLREHSTTHKNTTLLAHRIALSVFYPIYRTYCVHKMSDTTPCPPRVKPTFENSPEIAEQVAATARIAPLYEAGLHQYVIRRHYSLQRNANLQCGWEKFKKNIEFRKSEPFQFPNDRDLHFYNGMIRFLPSETVYKRAIFRKSLKPGPGVDYGGQMPIPQESMMKRLGSVKEEKTKNKIKKGKASKEKKHVKIQEDKKTANGEDAQK</sequence>
<dbReference type="PROSITE" id="PS00028">
    <property type="entry name" value="ZINC_FINGER_C2H2_1"/>
    <property type="match status" value="1"/>
</dbReference>
<feature type="region of interest" description="Disordered" evidence="2">
    <location>
        <begin position="427"/>
        <end position="468"/>
    </location>
</feature>
<evidence type="ECO:0000256" key="2">
    <source>
        <dbReference type="SAM" id="MobiDB-lite"/>
    </source>
</evidence>
<dbReference type="GO" id="GO:0008270">
    <property type="term" value="F:zinc ion binding"/>
    <property type="evidence" value="ECO:0007669"/>
    <property type="project" value="UniProtKB-KW"/>
</dbReference>
<dbReference type="PROSITE" id="PS50157">
    <property type="entry name" value="ZINC_FINGER_C2H2_2"/>
    <property type="match status" value="1"/>
</dbReference>
<keyword evidence="1" id="KW-0862">Zinc</keyword>
<dbReference type="OrthoDB" id="7437325at2759"/>
<name>A0A8S1BQP5_ARCPL</name>
<dbReference type="EMBL" id="CADEBC010000958">
    <property type="protein sequence ID" value="CAB3262341.1"/>
    <property type="molecule type" value="Genomic_DNA"/>
</dbReference>
<dbReference type="InterPro" id="IPR013087">
    <property type="entry name" value="Znf_C2H2_type"/>
</dbReference>
<evidence type="ECO:0000313" key="5">
    <source>
        <dbReference type="Proteomes" id="UP000494106"/>
    </source>
</evidence>
<gene>
    <name evidence="4" type="ORF">APLA_LOCUS18330</name>
</gene>
<feature type="domain" description="C2H2-type" evidence="3">
    <location>
        <begin position="249"/>
        <end position="276"/>
    </location>
</feature>
<accession>A0A8S1BQP5</accession>
<dbReference type="Proteomes" id="UP000494106">
    <property type="component" value="Unassembled WGS sequence"/>
</dbReference>
<protein>
    <recommendedName>
        <fullName evidence="3">C2H2-type domain-containing protein</fullName>
    </recommendedName>
</protein>
<reference evidence="4 5" key="1">
    <citation type="submission" date="2020-04" db="EMBL/GenBank/DDBJ databases">
        <authorList>
            <person name="Wallbank WR R."/>
            <person name="Pardo Diaz C."/>
            <person name="Kozak K."/>
            <person name="Martin S."/>
            <person name="Jiggins C."/>
            <person name="Moest M."/>
            <person name="Warren A I."/>
            <person name="Byers J.R.P. K."/>
            <person name="Montejo-Kovacevich G."/>
            <person name="Yen C E."/>
        </authorList>
    </citation>
    <scope>NUCLEOTIDE SEQUENCE [LARGE SCALE GENOMIC DNA]</scope>
</reference>